<dbReference type="PIRSF" id="PIRSF006157">
    <property type="entry name" value="Doxgns_DODA"/>
    <property type="match status" value="1"/>
</dbReference>
<keyword evidence="5" id="KW-0560">Oxidoreductase</keyword>
<dbReference type="EMBL" id="CP029463">
    <property type="protein sequence ID" value="AWM15224.1"/>
    <property type="molecule type" value="Genomic_DNA"/>
</dbReference>
<sequence length="277" mass="31859">MATGFNLTEFEKISATFPKSKKMPMLFLGHGHPMNAVFDNTFTRTLQQLGTQIERPNAIMMISAHWETRGTYVSVNPTPRTIYDFGGFDERLSQIKYEPKGHPILAREVSEMASQFQIIEDHSMGLDHGAWTVLKYIFPKADIPVFQLSLDYTQPSAYHFQLAQALKRIRERGVMVIGSGNIVHNLNKVNWFNIDAKPTDWAVEFDELVKQKINQYDFNTLVDYKKLGSIAALSIPTNDHYLPMLYVLAMTEKNEAVKYIYEGYQYASLSMRCFQVY</sequence>
<dbReference type="GO" id="GO:0016702">
    <property type="term" value="F:oxidoreductase activity, acting on single donors with incorporation of molecular oxygen, incorporation of two atoms of oxygen"/>
    <property type="evidence" value="ECO:0007669"/>
    <property type="project" value="UniProtKB-ARBA"/>
</dbReference>
<evidence type="ECO:0000256" key="5">
    <source>
        <dbReference type="ARBA" id="ARBA00023002"/>
    </source>
</evidence>
<dbReference type="CDD" id="cd07363">
    <property type="entry name" value="45_DOPA_Dioxygenase"/>
    <property type="match status" value="1"/>
</dbReference>
<dbReference type="GO" id="GO:0008270">
    <property type="term" value="F:zinc ion binding"/>
    <property type="evidence" value="ECO:0007669"/>
    <property type="project" value="InterPro"/>
</dbReference>
<dbReference type="GO" id="GO:0008198">
    <property type="term" value="F:ferrous iron binding"/>
    <property type="evidence" value="ECO:0007669"/>
    <property type="project" value="InterPro"/>
</dbReference>
<reference evidence="7 8" key="1">
    <citation type="submission" date="2018-05" db="EMBL/GenBank/DDBJ databases">
        <title>Flavobacterium sp. MEBiC07310.</title>
        <authorList>
            <person name="Baek K."/>
        </authorList>
    </citation>
    <scope>NUCLEOTIDE SEQUENCE [LARGE SCALE GENOMIC DNA]</scope>
    <source>
        <strain evidence="7 8">MEBiC07310</strain>
    </source>
</reference>
<evidence type="ECO:0000256" key="1">
    <source>
        <dbReference type="ARBA" id="ARBA00001947"/>
    </source>
</evidence>
<dbReference type="Gene3D" id="3.40.830.10">
    <property type="entry name" value="LigB-like"/>
    <property type="match status" value="1"/>
</dbReference>
<keyword evidence="3" id="KW-0479">Metal-binding</keyword>
<evidence type="ECO:0000256" key="2">
    <source>
        <dbReference type="ARBA" id="ARBA00007581"/>
    </source>
</evidence>
<dbReference type="NCBIfam" id="NF007914">
    <property type="entry name" value="PRK10628.1"/>
    <property type="match status" value="1"/>
</dbReference>
<name>A0A2U8QZD4_9FLAO</name>
<comment type="cofactor">
    <cofactor evidence="1">
        <name>Zn(2+)</name>
        <dbReference type="ChEBI" id="CHEBI:29105"/>
    </cofactor>
</comment>
<keyword evidence="8" id="KW-1185">Reference proteome</keyword>
<dbReference type="AlphaFoldDB" id="A0A2U8QZD4"/>
<evidence type="ECO:0000256" key="3">
    <source>
        <dbReference type="ARBA" id="ARBA00022723"/>
    </source>
</evidence>
<evidence type="ECO:0000259" key="6">
    <source>
        <dbReference type="Pfam" id="PF02900"/>
    </source>
</evidence>
<keyword evidence="4" id="KW-0862">Zinc</keyword>
<gene>
    <name evidence="7" type="ORF">DI487_01080</name>
</gene>
<dbReference type="Pfam" id="PF02900">
    <property type="entry name" value="LigB"/>
    <property type="match status" value="1"/>
</dbReference>
<evidence type="ECO:0000313" key="8">
    <source>
        <dbReference type="Proteomes" id="UP000245429"/>
    </source>
</evidence>
<evidence type="ECO:0000256" key="4">
    <source>
        <dbReference type="ARBA" id="ARBA00022833"/>
    </source>
</evidence>
<feature type="domain" description="Extradiol ring-cleavage dioxygenase class III enzyme subunit B" evidence="6">
    <location>
        <begin position="42"/>
        <end position="263"/>
    </location>
</feature>
<dbReference type="PANTHER" id="PTHR30096">
    <property type="entry name" value="4,5-DOPA DIOXYGENASE EXTRADIOL-LIKE PROTEIN"/>
    <property type="match status" value="1"/>
</dbReference>
<dbReference type="Proteomes" id="UP000245429">
    <property type="component" value="Chromosome"/>
</dbReference>
<protein>
    <submittedName>
        <fullName evidence="7">4,5-DOPA dioxygenase extradiol</fullName>
    </submittedName>
</protein>
<dbReference type="OrthoDB" id="9790889at2"/>
<proteinExistence type="inferred from homology"/>
<dbReference type="InterPro" id="IPR004183">
    <property type="entry name" value="Xdiol_dOase_suB"/>
</dbReference>
<evidence type="ECO:0000313" key="7">
    <source>
        <dbReference type="EMBL" id="AWM15224.1"/>
    </source>
</evidence>
<accession>A0A2U8QZD4</accession>
<dbReference type="SUPFAM" id="SSF53213">
    <property type="entry name" value="LigB-like"/>
    <property type="match status" value="1"/>
</dbReference>
<keyword evidence="7" id="KW-0223">Dioxygenase</keyword>
<dbReference type="KEGG" id="fse:DI487_01080"/>
<organism evidence="7 8">
    <name type="scientific">Flavobacterium sediminis</name>
    <dbReference type="NCBI Taxonomy" id="2201181"/>
    <lineage>
        <taxon>Bacteria</taxon>
        <taxon>Pseudomonadati</taxon>
        <taxon>Bacteroidota</taxon>
        <taxon>Flavobacteriia</taxon>
        <taxon>Flavobacteriales</taxon>
        <taxon>Flavobacteriaceae</taxon>
        <taxon>Flavobacterium</taxon>
    </lineage>
</organism>
<dbReference type="InterPro" id="IPR014436">
    <property type="entry name" value="Extradiol_dOase_DODA"/>
</dbReference>
<comment type="similarity">
    <text evidence="2">Belongs to the DODA-type extradiol aromatic ring-opening dioxygenase family.</text>
</comment>
<dbReference type="PANTHER" id="PTHR30096:SF0">
    <property type="entry name" value="4,5-DOPA DIOXYGENASE EXTRADIOL-LIKE PROTEIN"/>
    <property type="match status" value="1"/>
</dbReference>